<name>A0A8J6U4G2_9HYPH</name>
<evidence type="ECO:0000256" key="4">
    <source>
        <dbReference type="SAM" id="SignalP"/>
    </source>
</evidence>
<dbReference type="Gene3D" id="1.25.40.10">
    <property type="entry name" value="Tetratricopeptide repeat domain"/>
    <property type="match status" value="1"/>
</dbReference>
<dbReference type="RefSeq" id="WP_188163619.1">
    <property type="nucleotide sequence ID" value="NZ_JACVVX010000001.1"/>
</dbReference>
<proteinExistence type="predicted"/>
<organism evidence="5 6">
    <name type="scientific">Oryzicola mucosus</name>
    <dbReference type="NCBI Taxonomy" id="2767425"/>
    <lineage>
        <taxon>Bacteria</taxon>
        <taxon>Pseudomonadati</taxon>
        <taxon>Pseudomonadota</taxon>
        <taxon>Alphaproteobacteria</taxon>
        <taxon>Hyphomicrobiales</taxon>
        <taxon>Phyllobacteriaceae</taxon>
        <taxon>Oryzicola</taxon>
    </lineage>
</organism>
<reference evidence="5" key="1">
    <citation type="submission" date="2020-09" db="EMBL/GenBank/DDBJ databases">
        <title>Genome seq and assembly of Tianweitania sp.</title>
        <authorList>
            <person name="Chhetri G."/>
        </authorList>
    </citation>
    <scope>NUCLEOTIDE SEQUENCE</scope>
    <source>
        <strain evidence="5">Rool2</strain>
    </source>
</reference>
<keyword evidence="6" id="KW-1185">Reference proteome</keyword>
<keyword evidence="2 3" id="KW-0802">TPR repeat</keyword>
<dbReference type="EMBL" id="JACVVX010000001">
    <property type="protein sequence ID" value="MBD0414250.1"/>
    <property type="molecule type" value="Genomic_DNA"/>
</dbReference>
<dbReference type="Proteomes" id="UP000643405">
    <property type="component" value="Unassembled WGS sequence"/>
</dbReference>
<feature type="chain" id="PRO_5035198061" description="Tetratricopeptide repeat protein" evidence="4">
    <location>
        <begin position="24"/>
        <end position="193"/>
    </location>
</feature>
<dbReference type="InterPro" id="IPR050498">
    <property type="entry name" value="Ycf3"/>
</dbReference>
<gene>
    <name evidence="5" type="ORF">ICI42_06240</name>
</gene>
<keyword evidence="1" id="KW-0677">Repeat</keyword>
<keyword evidence="4" id="KW-0732">Signal</keyword>
<evidence type="ECO:0000313" key="5">
    <source>
        <dbReference type="EMBL" id="MBD0414250.1"/>
    </source>
</evidence>
<evidence type="ECO:0000256" key="2">
    <source>
        <dbReference type="ARBA" id="ARBA00022803"/>
    </source>
</evidence>
<evidence type="ECO:0000256" key="3">
    <source>
        <dbReference type="PROSITE-ProRule" id="PRU00339"/>
    </source>
</evidence>
<dbReference type="PROSITE" id="PS50005">
    <property type="entry name" value="TPR"/>
    <property type="match status" value="1"/>
</dbReference>
<dbReference type="SMART" id="SM00028">
    <property type="entry name" value="TPR"/>
    <property type="match status" value="3"/>
</dbReference>
<dbReference type="AlphaFoldDB" id="A0A8J6U4G2"/>
<evidence type="ECO:0000256" key="1">
    <source>
        <dbReference type="ARBA" id="ARBA00022737"/>
    </source>
</evidence>
<accession>A0A8J6U4G2</accession>
<evidence type="ECO:0008006" key="7">
    <source>
        <dbReference type="Google" id="ProtNLM"/>
    </source>
</evidence>
<feature type="signal peptide" evidence="4">
    <location>
        <begin position="1"/>
        <end position="23"/>
    </location>
</feature>
<evidence type="ECO:0000313" key="6">
    <source>
        <dbReference type="Proteomes" id="UP000643405"/>
    </source>
</evidence>
<protein>
    <recommendedName>
        <fullName evidence="7">Tetratricopeptide repeat protein</fullName>
    </recommendedName>
</protein>
<feature type="repeat" description="TPR" evidence="3">
    <location>
        <begin position="107"/>
        <end position="140"/>
    </location>
</feature>
<dbReference type="InterPro" id="IPR011990">
    <property type="entry name" value="TPR-like_helical_dom_sf"/>
</dbReference>
<dbReference type="PANTHER" id="PTHR44858:SF1">
    <property type="entry name" value="UDP-N-ACETYLGLUCOSAMINE--PEPTIDE N-ACETYLGLUCOSAMINYLTRANSFERASE SPINDLY-RELATED"/>
    <property type="match status" value="1"/>
</dbReference>
<dbReference type="SUPFAM" id="SSF48452">
    <property type="entry name" value="TPR-like"/>
    <property type="match status" value="1"/>
</dbReference>
<dbReference type="InterPro" id="IPR019734">
    <property type="entry name" value="TPR_rpt"/>
</dbReference>
<comment type="caution">
    <text evidence="5">The sequence shown here is derived from an EMBL/GenBank/DDBJ whole genome shotgun (WGS) entry which is preliminary data.</text>
</comment>
<sequence>MRIVLLFRLALSLALLTPAVGFAAQNGRPVTVPSQGQVDTLLKDLKRQRNERAAERIAARIQNRWAESGSASVDLMMGWAQKAMNERKFDVALDFLDQVVVLKPDYAEGWNRRATAHYLMNNFKMSMSDLDRTLQLEPRHFGALSGIARIMSENGDKELALQAWEKVLAIYPMMRSAQQEVSTITEDLTGSAI</sequence>
<dbReference type="PANTHER" id="PTHR44858">
    <property type="entry name" value="TETRATRICOPEPTIDE REPEAT PROTEIN 6"/>
    <property type="match status" value="1"/>
</dbReference>